<gene>
    <name evidence="3" type="ORF">CTAYLR_001118</name>
</gene>
<comment type="caution">
    <text evidence="3">The sequence shown here is derived from an EMBL/GenBank/DDBJ whole genome shotgun (WGS) entry which is preliminary data.</text>
</comment>
<dbReference type="AlphaFoldDB" id="A0AAD7UQS0"/>
<keyword evidence="4" id="KW-1185">Reference proteome</keyword>
<feature type="domain" description="Xaa-Pro dipeptidyl-peptidase-like" evidence="2">
    <location>
        <begin position="66"/>
        <end position="147"/>
    </location>
</feature>
<dbReference type="PANTHER" id="PTHR42103:SF2">
    <property type="entry name" value="AB HYDROLASE-1 DOMAIN-CONTAINING PROTEIN"/>
    <property type="match status" value="1"/>
</dbReference>
<name>A0AAD7UQS0_9STRA</name>
<dbReference type="GO" id="GO:0016787">
    <property type="term" value="F:hydrolase activity"/>
    <property type="evidence" value="ECO:0007669"/>
    <property type="project" value="InterPro"/>
</dbReference>
<accession>A0AAD7UQS0</accession>
<reference evidence="3" key="1">
    <citation type="submission" date="2023-01" db="EMBL/GenBank/DDBJ databases">
        <title>Metagenome sequencing of chrysophaentin producing Chrysophaeum taylorii.</title>
        <authorList>
            <person name="Davison J."/>
            <person name="Bewley C."/>
        </authorList>
    </citation>
    <scope>NUCLEOTIDE SEQUENCE</scope>
    <source>
        <strain evidence="3">NIES-1699</strain>
    </source>
</reference>
<dbReference type="Pfam" id="PF02129">
    <property type="entry name" value="Peptidase_S15"/>
    <property type="match status" value="1"/>
</dbReference>
<evidence type="ECO:0000256" key="1">
    <source>
        <dbReference type="SAM" id="MobiDB-lite"/>
    </source>
</evidence>
<dbReference type="Proteomes" id="UP001230188">
    <property type="component" value="Unassembled WGS sequence"/>
</dbReference>
<dbReference type="SUPFAM" id="SSF53474">
    <property type="entry name" value="alpha/beta-Hydrolases"/>
    <property type="match status" value="1"/>
</dbReference>
<dbReference type="PANTHER" id="PTHR42103">
    <property type="entry name" value="ALPHA/BETA-HYDROLASES SUPERFAMILY PROTEIN"/>
    <property type="match status" value="1"/>
</dbReference>
<evidence type="ECO:0000259" key="2">
    <source>
        <dbReference type="Pfam" id="PF02129"/>
    </source>
</evidence>
<proteinExistence type="predicted"/>
<dbReference type="InterPro" id="IPR029058">
    <property type="entry name" value="AB_hydrolase_fold"/>
</dbReference>
<organism evidence="3 4">
    <name type="scientific">Chrysophaeum taylorii</name>
    <dbReference type="NCBI Taxonomy" id="2483200"/>
    <lineage>
        <taxon>Eukaryota</taxon>
        <taxon>Sar</taxon>
        <taxon>Stramenopiles</taxon>
        <taxon>Ochrophyta</taxon>
        <taxon>Pelagophyceae</taxon>
        <taxon>Pelagomonadales</taxon>
        <taxon>Pelagomonadaceae</taxon>
        <taxon>Chrysophaeum</taxon>
    </lineage>
</organism>
<dbReference type="EMBL" id="JAQMWT010000009">
    <property type="protein sequence ID" value="KAJ8614259.1"/>
    <property type="molecule type" value="Genomic_DNA"/>
</dbReference>
<evidence type="ECO:0000313" key="4">
    <source>
        <dbReference type="Proteomes" id="UP001230188"/>
    </source>
</evidence>
<feature type="region of interest" description="Disordered" evidence="1">
    <location>
        <begin position="250"/>
        <end position="307"/>
    </location>
</feature>
<dbReference type="InterPro" id="IPR000383">
    <property type="entry name" value="Xaa-Pro-like_dom"/>
</dbReference>
<dbReference type="Gene3D" id="3.40.50.1820">
    <property type="entry name" value="alpha/beta hydrolase"/>
    <property type="match status" value="1"/>
</dbReference>
<sequence>MTSSKRKDNNALEMLCKAAEAEYATTIPVGEEKVKLEARIANQRESDVAVVFCAALPPAGNMYIPEIGFLQAQLARAGYVTVRFNFRGVGGSEGNKYLRSARQEMEDVRDVARWLRAHRNYFKLPPLRATWIVGISYGSVIGSAAAHFPEFDGYVAIAYPSNYLWYCTGFDSRQFWNHAKTAKPKLFVWGETDVFSGKNAMESCFAELPEPKFSATFSELDSFLGHYFRSKRNLNALFAAVHNFLKGRGEKGVPRKLQRKPKKTEEGPSSKHQQQQQQQLEPAPPPVEEPPAEKPKTRRKVGLPFFA</sequence>
<evidence type="ECO:0000313" key="3">
    <source>
        <dbReference type="EMBL" id="KAJ8614259.1"/>
    </source>
</evidence>
<protein>
    <recommendedName>
        <fullName evidence="2">Xaa-Pro dipeptidyl-peptidase-like domain-containing protein</fullName>
    </recommendedName>
</protein>